<evidence type="ECO:0000256" key="6">
    <source>
        <dbReference type="ARBA" id="ARBA00022801"/>
    </source>
</evidence>
<dbReference type="InterPro" id="IPR011650">
    <property type="entry name" value="Peptidase_M20_dimer"/>
</dbReference>
<dbReference type="GO" id="GO:0045148">
    <property type="term" value="F:tripeptide aminopeptidase activity"/>
    <property type="evidence" value="ECO:0007669"/>
    <property type="project" value="UniProtKB-UniRule"/>
</dbReference>
<dbReference type="NCBIfam" id="NF009920">
    <property type="entry name" value="PRK13381.1"/>
    <property type="match status" value="1"/>
</dbReference>
<evidence type="ECO:0000256" key="2">
    <source>
        <dbReference type="ARBA" id="ARBA00009692"/>
    </source>
</evidence>
<feature type="binding site" evidence="11">
    <location>
        <position position="200"/>
    </location>
    <ligand>
        <name>Zn(2+)</name>
        <dbReference type="ChEBI" id="CHEBI:29105"/>
        <label>1</label>
    </ligand>
</feature>
<evidence type="ECO:0000256" key="4">
    <source>
        <dbReference type="ARBA" id="ARBA00022670"/>
    </source>
</evidence>
<dbReference type="Pfam" id="PF01546">
    <property type="entry name" value="Peptidase_M20"/>
    <property type="match status" value="1"/>
</dbReference>
<dbReference type="GO" id="GO:0005829">
    <property type="term" value="C:cytosol"/>
    <property type="evidence" value="ECO:0007669"/>
    <property type="project" value="TreeGrafter"/>
</dbReference>
<dbReference type="AlphaFoldDB" id="A0A2T5INH9"/>
<comment type="caution">
    <text evidence="14">The sequence shown here is derived from an EMBL/GenBank/DDBJ whole genome shotgun (WGS) entry which is preliminary data.</text>
</comment>
<dbReference type="InterPro" id="IPR002933">
    <property type="entry name" value="Peptidase_M20"/>
</dbReference>
<dbReference type="NCBIfam" id="TIGR01882">
    <property type="entry name" value="peptidase-T"/>
    <property type="match status" value="1"/>
</dbReference>
<keyword evidence="8" id="KW-0482">Metalloprotease</keyword>
<keyword evidence="3" id="KW-0031">Aminopeptidase</keyword>
<feature type="active site" evidence="10">
    <location>
        <position position="82"/>
    </location>
</feature>
<dbReference type="SUPFAM" id="SSF53187">
    <property type="entry name" value="Zn-dependent exopeptidases"/>
    <property type="match status" value="1"/>
</dbReference>
<accession>A0A2T5INH9</accession>
<evidence type="ECO:0000256" key="10">
    <source>
        <dbReference type="PIRSR" id="PIRSR037215-1"/>
    </source>
</evidence>
<dbReference type="GO" id="GO:0006508">
    <property type="term" value="P:proteolysis"/>
    <property type="evidence" value="ECO:0007669"/>
    <property type="project" value="UniProtKB-UniRule"/>
</dbReference>
<comment type="catalytic activity">
    <reaction evidence="1">
        <text>Release of the N-terminal residue from a tripeptide.</text>
        <dbReference type="EC" id="3.4.11.4"/>
    </reaction>
</comment>
<evidence type="ECO:0000256" key="5">
    <source>
        <dbReference type="ARBA" id="ARBA00022723"/>
    </source>
</evidence>
<feature type="binding site" evidence="11">
    <location>
        <position position="142"/>
    </location>
    <ligand>
        <name>Zn(2+)</name>
        <dbReference type="ChEBI" id="CHEBI:29105"/>
        <label>2</label>
    </ligand>
</feature>
<feature type="binding site" evidence="11">
    <location>
        <position position="382"/>
    </location>
    <ligand>
        <name>Zn(2+)</name>
        <dbReference type="ChEBI" id="CHEBI:29105"/>
        <label>2</label>
    </ligand>
</feature>
<feature type="binding site" evidence="11">
    <location>
        <position position="80"/>
    </location>
    <ligand>
        <name>Zn(2+)</name>
        <dbReference type="ChEBI" id="CHEBI:29105"/>
        <label>1</label>
    </ligand>
</feature>
<gene>
    <name evidence="14" type="ORF">C8U37_10428</name>
</gene>
<dbReference type="InterPro" id="IPR036264">
    <property type="entry name" value="Bact_exopeptidase_dim_dom"/>
</dbReference>
<dbReference type="Pfam" id="PF07687">
    <property type="entry name" value="M20_dimer"/>
    <property type="match status" value="1"/>
</dbReference>
<keyword evidence="15" id="KW-1185">Reference proteome</keyword>
<evidence type="ECO:0000256" key="8">
    <source>
        <dbReference type="ARBA" id="ARBA00023049"/>
    </source>
</evidence>
<evidence type="ECO:0000259" key="13">
    <source>
        <dbReference type="Pfam" id="PF07687"/>
    </source>
</evidence>
<feature type="binding site" evidence="11">
    <location>
        <position position="177"/>
    </location>
    <ligand>
        <name>Zn(2+)</name>
        <dbReference type="ChEBI" id="CHEBI:29105"/>
        <label>2</label>
    </ligand>
</feature>
<evidence type="ECO:0000256" key="12">
    <source>
        <dbReference type="SAM" id="MobiDB-lite"/>
    </source>
</evidence>
<dbReference type="InterPro" id="IPR001261">
    <property type="entry name" value="ArgE/DapE_CS"/>
</dbReference>
<dbReference type="GO" id="GO:0006518">
    <property type="term" value="P:peptide metabolic process"/>
    <property type="evidence" value="ECO:0007669"/>
    <property type="project" value="InterPro"/>
</dbReference>
<protein>
    <recommendedName>
        <fullName evidence="9">Peptidase T</fullName>
        <ecNumber evidence="9">3.4.11.4</ecNumber>
    </recommendedName>
</protein>
<organism evidence="14 15">
    <name type="scientific">Trichococcus patagoniensis</name>
    <dbReference type="NCBI Taxonomy" id="382641"/>
    <lineage>
        <taxon>Bacteria</taxon>
        <taxon>Bacillati</taxon>
        <taxon>Bacillota</taxon>
        <taxon>Bacilli</taxon>
        <taxon>Lactobacillales</taxon>
        <taxon>Carnobacteriaceae</taxon>
        <taxon>Trichococcus</taxon>
    </lineage>
</organism>
<comment type="cofactor">
    <cofactor evidence="11">
        <name>Zn(2+)</name>
        <dbReference type="ChEBI" id="CHEBI:29105"/>
    </cofactor>
    <text evidence="11">Binds 2 Zn(2+) ions per subunit.</text>
</comment>
<dbReference type="RefSeq" id="WP_108031861.1">
    <property type="nucleotide sequence ID" value="NZ_QAOM01000004.1"/>
</dbReference>
<dbReference type="GO" id="GO:0008270">
    <property type="term" value="F:zinc ion binding"/>
    <property type="evidence" value="ECO:0007669"/>
    <property type="project" value="InterPro"/>
</dbReference>
<dbReference type="OrthoDB" id="9804934at2"/>
<dbReference type="EMBL" id="QAOM01000004">
    <property type="protein sequence ID" value="PTQ85391.1"/>
    <property type="molecule type" value="Genomic_DNA"/>
</dbReference>
<dbReference type="Gene3D" id="3.40.630.10">
    <property type="entry name" value="Zn peptidases"/>
    <property type="match status" value="1"/>
</dbReference>
<evidence type="ECO:0000313" key="15">
    <source>
        <dbReference type="Proteomes" id="UP000244161"/>
    </source>
</evidence>
<reference evidence="14 15" key="1">
    <citation type="submission" date="2018-04" db="EMBL/GenBank/DDBJ databases">
        <title>Genomic Encyclopedia of Archaeal and Bacterial Type Strains, Phase II (KMG-II): from individual species to whole genera.</title>
        <authorList>
            <person name="Goeker M."/>
        </authorList>
    </citation>
    <scope>NUCLEOTIDE SEQUENCE [LARGE SCALE GENOMIC DNA]</scope>
    <source>
        <strain evidence="14 15">DSM 18806</strain>
    </source>
</reference>
<dbReference type="Proteomes" id="UP000244161">
    <property type="component" value="Unassembled WGS sequence"/>
</dbReference>
<evidence type="ECO:0000313" key="14">
    <source>
        <dbReference type="EMBL" id="PTQ85391.1"/>
    </source>
</evidence>
<keyword evidence="4" id="KW-0645">Protease</keyword>
<comment type="similarity">
    <text evidence="2">Belongs to the peptidase M20B family.</text>
</comment>
<evidence type="ECO:0000256" key="9">
    <source>
        <dbReference type="NCBIfam" id="TIGR01882"/>
    </source>
</evidence>
<feature type="region of interest" description="Disordered" evidence="12">
    <location>
        <begin position="414"/>
        <end position="433"/>
    </location>
</feature>
<dbReference type="EC" id="3.4.11.4" evidence="9"/>
<keyword evidence="7 11" id="KW-0862">Zinc</keyword>
<dbReference type="PANTHER" id="PTHR42994:SF1">
    <property type="entry name" value="PEPTIDASE T"/>
    <property type="match status" value="1"/>
</dbReference>
<feature type="active site" description="Proton acceptor" evidence="10">
    <location>
        <position position="176"/>
    </location>
</feature>
<proteinExistence type="inferred from homology"/>
<keyword evidence="6" id="KW-0378">Hydrolase</keyword>
<dbReference type="PROSITE" id="PS00758">
    <property type="entry name" value="ARGE_DAPE_CPG2_1"/>
    <property type="match status" value="1"/>
</dbReference>
<dbReference type="GO" id="GO:0008237">
    <property type="term" value="F:metallopeptidase activity"/>
    <property type="evidence" value="ECO:0007669"/>
    <property type="project" value="UniProtKB-KW"/>
</dbReference>
<dbReference type="InterPro" id="IPR010161">
    <property type="entry name" value="Peptidase_M20B"/>
</dbReference>
<evidence type="ECO:0000256" key="1">
    <source>
        <dbReference type="ARBA" id="ARBA00000870"/>
    </source>
</evidence>
<dbReference type="PIRSF" id="PIRSF037215">
    <property type="entry name" value="Peptidase_M20B"/>
    <property type="match status" value="1"/>
</dbReference>
<dbReference type="NCBIfam" id="NF003976">
    <property type="entry name" value="PRK05469.1"/>
    <property type="match status" value="1"/>
</dbReference>
<dbReference type="PANTHER" id="PTHR42994">
    <property type="entry name" value="PEPTIDASE T"/>
    <property type="match status" value="1"/>
</dbReference>
<dbReference type="Gene3D" id="3.30.70.360">
    <property type="match status" value="1"/>
</dbReference>
<sequence length="433" mass="47471">MYENLLERFIAYAKVDTRSDDSSYTVPSTHNQVTFALELAKELIAIGLEEVEYNEMNGFLTATLPSNIEEPVPVIGFIAHLDTADFNAVNIRPQVHPAYDGGDIVLNETEQIVLSPKEFPRLSNYIGETVITTDGTTLLGADDKAGIAAIVTACEQFLAHPERKHGKIRLAFGPDEELGARGAKLFDVDHFAADFAYTIDGGPIGNLTYDNFNAAQAELTIRGTSVHPGSAKDTMVNALLVASQFATDLPQKETPEHTSGYEGYYFLTCQSGNVDEVKQTYYIRDHDRENFAARKRFFSDQVEAFNARFAEPRIALTLFDQYYNMRDIIEQHPVVVDLAVQAYESCGIIPVFKPMRGGTDGCIISHKGLPTPNLFSGTENGHGKYEFVTLETMAKSIDVIMAIVEQNAALSGTAEASGNTGNVAVTESSRGIR</sequence>
<dbReference type="CDD" id="cd03892">
    <property type="entry name" value="M20_peptT"/>
    <property type="match status" value="1"/>
</dbReference>
<name>A0A2T5INH9_9LACT</name>
<keyword evidence="5 11" id="KW-0479">Metal-binding</keyword>
<evidence type="ECO:0000256" key="11">
    <source>
        <dbReference type="PIRSR" id="PIRSR037215-2"/>
    </source>
</evidence>
<dbReference type="PROSITE" id="PS00759">
    <property type="entry name" value="ARGE_DAPE_CPG2_2"/>
    <property type="match status" value="1"/>
</dbReference>
<evidence type="ECO:0000256" key="7">
    <source>
        <dbReference type="ARBA" id="ARBA00022833"/>
    </source>
</evidence>
<feature type="binding site" evidence="11">
    <location>
        <position position="142"/>
    </location>
    <ligand>
        <name>Zn(2+)</name>
        <dbReference type="ChEBI" id="CHEBI:29105"/>
        <label>1</label>
    </ligand>
</feature>
<dbReference type="SUPFAM" id="SSF55031">
    <property type="entry name" value="Bacterial exopeptidase dimerisation domain"/>
    <property type="match status" value="1"/>
</dbReference>
<feature type="domain" description="Peptidase M20 dimerisation" evidence="13">
    <location>
        <begin position="211"/>
        <end position="303"/>
    </location>
</feature>
<evidence type="ECO:0000256" key="3">
    <source>
        <dbReference type="ARBA" id="ARBA00022438"/>
    </source>
</evidence>